<dbReference type="PANTHER" id="PTHR21181:SF13">
    <property type="entry name" value="NADH DEHYDROGENASE (UBIQUINONE) COMPLEX I, ASSEMBLY FACTOR 6"/>
    <property type="match status" value="1"/>
</dbReference>
<keyword evidence="2" id="KW-0999">Mitochondrion inner membrane</keyword>
<dbReference type="STRING" id="619300.G3ARU5"/>
<evidence type="ECO:0000256" key="2">
    <source>
        <dbReference type="ARBA" id="ARBA00022792"/>
    </source>
</evidence>
<dbReference type="GeneID" id="18874113"/>
<evidence type="ECO:0000256" key="5">
    <source>
        <dbReference type="ARBA" id="ARBA00023136"/>
    </source>
</evidence>
<reference evidence="7 8" key="1">
    <citation type="journal article" date="2011" name="Proc. Natl. Acad. Sci. U.S.A.">
        <title>Comparative genomics of xylose-fermenting fungi for enhanced biofuel production.</title>
        <authorList>
            <person name="Wohlbach D.J."/>
            <person name="Kuo A."/>
            <person name="Sato T.K."/>
            <person name="Potts K.M."/>
            <person name="Salamov A.A."/>
            <person name="LaButti K.M."/>
            <person name="Sun H."/>
            <person name="Clum A."/>
            <person name="Pangilinan J.L."/>
            <person name="Lindquist E.A."/>
            <person name="Lucas S."/>
            <person name="Lapidus A."/>
            <person name="Jin M."/>
            <person name="Gunawan C."/>
            <person name="Balan V."/>
            <person name="Dale B.E."/>
            <person name="Jeffries T.W."/>
            <person name="Zinkel R."/>
            <person name="Barry K.W."/>
            <person name="Grigoriev I.V."/>
            <person name="Gasch A.P."/>
        </authorList>
    </citation>
    <scope>NUCLEOTIDE SEQUENCE [LARGE SCALE GENOMIC DNA]</scope>
    <source>
        <strain evidence="8">NRRL Y-27907 / 11-Y1</strain>
    </source>
</reference>
<evidence type="ECO:0000313" key="8">
    <source>
        <dbReference type="Proteomes" id="UP000000709"/>
    </source>
</evidence>
<dbReference type="PANTHER" id="PTHR21181">
    <property type="match status" value="1"/>
</dbReference>
<comment type="similarity">
    <text evidence="6">Belongs to the NDUFAF6 family.</text>
</comment>
<keyword evidence="8" id="KW-1185">Reference proteome</keyword>
<comment type="subcellular location">
    <subcellularLocation>
        <location evidence="1">Mitochondrion inner membrane</location>
    </subcellularLocation>
</comment>
<dbReference type="OMA" id="MINAREQ"/>
<evidence type="ECO:0000256" key="6">
    <source>
        <dbReference type="ARBA" id="ARBA00038273"/>
    </source>
</evidence>
<dbReference type="InterPro" id="IPR008949">
    <property type="entry name" value="Isoprenoid_synthase_dom_sf"/>
</dbReference>
<dbReference type="InterPro" id="IPR002060">
    <property type="entry name" value="Squ/phyt_synthse"/>
</dbReference>
<evidence type="ECO:0000256" key="3">
    <source>
        <dbReference type="ARBA" id="ARBA00022946"/>
    </source>
</evidence>
<organism evidence="8">
    <name type="scientific">Spathaspora passalidarum (strain NRRL Y-27907 / 11-Y1)</name>
    <dbReference type="NCBI Taxonomy" id="619300"/>
    <lineage>
        <taxon>Eukaryota</taxon>
        <taxon>Fungi</taxon>
        <taxon>Dikarya</taxon>
        <taxon>Ascomycota</taxon>
        <taxon>Saccharomycotina</taxon>
        <taxon>Pichiomycetes</taxon>
        <taxon>Debaryomycetaceae</taxon>
        <taxon>Spathaspora</taxon>
    </lineage>
</organism>
<proteinExistence type="inferred from homology"/>
<dbReference type="InParanoid" id="G3ARU5"/>
<dbReference type="RefSeq" id="XP_007376140.1">
    <property type="nucleotide sequence ID" value="XM_007376078.1"/>
</dbReference>
<evidence type="ECO:0000256" key="1">
    <source>
        <dbReference type="ARBA" id="ARBA00004273"/>
    </source>
</evidence>
<dbReference type="eggNOG" id="KOG4411">
    <property type="taxonomic scope" value="Eukaryota"/>
</dbReference>
<dbReference type="KEGG" id="spaa:SPAPADRAFT_61926"/>
<evidence type="ECO:0000313" key="7">
    <source>
        <dbReference type="EMBL" id="EGW31362.1"/>
    </source>
</evidence>
<name>G3ARU5_SPAPN</name>
<dbReference type="GO" id="GO:0005743">
    <property type="term" value="C:mitochondrial inner membrane"/>
    <property type="evidence" value="ECO:0007669"/>
    <property type="project" value="UniProtKB-SubCell"/>
</dbReference>
<evidence type="ECO:0008006" key="9">
    <source>
        <dbReference type="Google" id="ProtNLM"/>
    </source>
</evidence>
<sequence length="380" mass="43556">MLRSQLKRQVRKYSSTYDTLVYNAQQNIIQSLEANDRSSYLLAQYIPDVARNAFLAIRAFNLEINKISDGGQNSSSIASQASREMTGRLGVSTVDLKFKFWSDLVSRVFIEDPYSEKDLGEPIAILLRDALRNDLNLDVDYLLKFLQTRRLFVKGGTFQTVNDICSYGEGTYSQLNYLTQGLLLSPSISPSSIRLLECSTDLQAKISDIAAHIGQATAVGSMILGLQYYATSRNQVTMPIDLMTKFDLSQESLLRLCQGHIKTNMEQEEIRDKLKNVVYETAITANDHMLTARDKLSKTEQEIKEILSSHPHDQLLSRHGKKWRRNIPDVLFTPFMVAIPTTLYLNRLEKYDFDVFSPKLQQKEWRLAWTSFKNYHQRIV</sequence>
<dbReference type="SUPFAM" id="SSF48576">
    <property type="entry name" value="Terpenoid synthases"/>
    <property type="match status" value="1"/>
</dbReference>
<dbReference type="HOGENOM" id="CLU_037269_6_3_1"/>
<keyword evidence="5" id="KW-0472">Membrane</keyword>
<accession>G3ARU5</accession>
<protein>
    <recommendedName>
        <fullName evidence="9">NADH dehydrogenase (Ubiquinone) complex I, assembly factor 6</fullName>
    </recommendedName>
</protein>
<dbReference type="EMBL" id="GL996503">
    <property type="protein sequence ID" value="EGW31362.1"/>
    <property type="molecule type" value="Genomic_DNA"/>
</dbReference>
<dbReference type="Pfam" id="PF00494">
    <property type="entry name" value="SQS_PSY"/>
    <property type="match status" value="1"/>
</dbReference>
<dbReference type="AlphaFoldDB" id="G3ARU5"/>
<dbReference type="Gene3D" id="1.10.600.10">
    <property type="entry name" value="Farnesyl Diphosphate Synthase"/>
    <property type="match status" value="1"/>
</dbReference>
<dbReference type="GO" id="GO:0032981">
    <property type="term" value="P:mitochondrial respiratory chain complex I assembly"/>
    <property type="evidence" value="ECO:0007669"/>
    <property type="project" value="TreeGrafter"/>
</dbReference>
<keyword evidence="4" id="KW-0496">Mitochondrion</keyword>
<dbReference type="OrthoDB" id="270318at2759"/>
<dbReference type="Proteomes" id="UP000000709">
    <property type="component" value="Unassembled WGS sequence"/>
</dbReference>
<keyword evidence="3" id="KW-0809">Transit peptide</keyword>
<evidence type="ECO:0000256" key="4">
    <source>
        <dbReference type="ARBA" id="ARBA00023128"/>
    </source>
</evidence>
<gene>
    <name evidence="7" type="ORF">SPAPADRAFT_61926</name>
</gene>